<dbReference type="PANTHER" id="PTHR30250">
    <property type="entry name" value="PST FAMILY PREDICTED COLANIC ACID TRANSPORTER"/>
    <property type="match status" value="1"/>
</dbReference>
<feature type="transmembrane region" description="Helical" evidence="7">
    <location>
        <begin position="353"/>
        <end position="371"/>
    </location>
</feature>
<keyword evidence="4 7" id="KW-0812">Transmembrane</keyword>
<feature type="transmembrane region" description="Helical" evidence="7">
    <location>
        <begin position="138"/>
        <end position="160"/>
    </location>
</feature>
<gene>
    <name evidence="8" type="ORF">SM757_22810</name>
</gene>
<dbReference type="EMBL" id="JAXOJX010000043">
    <property type="protein sequence ID" value="MDZ5459415.1"/>
    <property type="molecule type" value="Genomic_DNA"/>
</dbReference>
<comment type="similarity">
    <text evidence="2">Belongs to the polysaccharide synthase family.</text>
</comment>
<dbReference type="RefSeq" id="WP_322467158.1">
    <property type="nucleotide sequence ID" value="NZ_JAXOJX010000043.1"/>
</dbReference>
<keyword evidence="5 7" id="KW-1133">Transmembrane helix</keyword>
<feature type="transmembrane region" description="Helical" evidence="7">
    <location>
        <begin position="406"/>
        <end position="431"/>
    </location>
</feature>
<feature type="transmembrane region" description="Helical" evidence="7">
    <location>
        <begin position="38"/>
        <end position="63"/>
    </location>
</feature>
<feature type="transmembrane region" description="Helical" evidence="7">
    <location>
        <begin position="75"/>
        <end position="98"/>
    </location>
</feature>
<accession>A0ABU5IKL5</accession>
<feature type="transmembrane region" description="Helical" evidence="7">
    <location>
        <begin position="12"/>
        <end position="32"/>
    </location>
</feature>
<feature type="transmembrane region" description="Helical" evidence="7">
    <location>
        <begin position="278"/>
        <end position="300"/>
    </location>
</feature>
<dbReference type="InterPro" id="IPR050833">
    <property type="entry name" value="Poly_Biosynth_Transport"/>
</dbReference>
<protein>
    <submittedName>
        <fullName evidence="8">Oligosaccharide flippase family protein</fullName>
    </submittedName>
</protein>
<comment type="subcellular location">
    <subcellularLocation>
        <location evidence="1">Cell membrane</location>
        <topology evidence="1">Multi-pass membrane protein</topology>
    </subcellularLocation>
</comment>
<proteinExistence type="inferred from homology"/>
<dbReference type="Pfam" id="PF13440">
    <property type="entry name" value="Polysacc_synt_3"/>
    <property type="match status" value="1"/>
</dbReference>
<organism evidence="8 9">
    <name type="scientific">Azohydromonas lata</name>
    <dbReference type="NCBI Taxonomy" id="45677"/>
    <lineage>
        <taxon>Bacteria</taxon>
        <taxon>Pseudomonadati</taxon>
        <taxon>Pseudomonadota</taxon>
        <taxon>Betaproteobacteria</taxon>
        <taxon>Burkholderiales</taxon>
        <taxon>Sphaerotilaceae</taxon>
        <taxon>Azohydromonas</taxon>
    </lineage>
</organism>
<evidence type="ECO:0000256" key="2">
    <source>
        <dbReference type="ARBA" id="ARBA00007430"/>
    </source>
</evidence>
<name>A0ABU5IKL5_9BURK</name>
<comment type="caution">
    <text evidence="8">The sequence shown here is derived from an EMBL/GenBank/DDBJ whole genome shotgun (WGS) entry which is preliminary data.</text>
</comment>
<evidence type="ECO:0000256" key="7">
    <source>
        <dbReference type="SAM" id="Phobius"/>
    </source>
</evidence>
<feature type="transmembrane region" description="Helical" evidence="7">
    <location>
        <begin position="110"/>
        <end position="131"/>
    </location>
</feature>
<evidence type="ECO:0000256" key="6">
    <source>
        <dbReference type="ARBA" id="ARBA00023136"/>
    </source>
</evidence>
<evidence type="ECO:0000256" key="1">
    <source>
        <dbReference type="ARBA" id="ARBA00004651"/>
    </source>
</evidence>
<evidence type="ECO:0000256" key="3">
    <source>
        <dbReference type="ARBA" id="ARBA00022475"/>
    </source>
</evidence>
<feature type="transmembrane region" description="Helical" evidence="7">
    <location>
        <begin position="320"/>
        <end position="341"/>
    </location>
</feature>
<evidence type="ECO:0000256" key="4">
    <source>
        <dbReference type="ARBA" id="ARBA00022692"/>
    </source>
</evidence>
<feature type="transmembrane region" description="Helical" evidence="7">
    <location>
        <begin position="437"/>
        <end position="461"/>
    </location>
</feature>
<keyword evidence="9" id="KW-1185">Reference proteome</keyword>
<reference evidence="8 9" key="1">
    <citation type="submission" date="2023-11" db="EMBL/GenBank/DDBJ databases">
        <title>Draft genome of Azohydromonas lata strain H1 (DSM1123), a polyhydroxyalkanoate producer.</title>
        <authorList>
            <person name="Traversa D."/>
            <person name="D'Addabbo P."/>
            <person name="Pazzani C."/>
            <person name="Manzari C."/>
            <person name="Chiara M."/>
            <person name="Scrascia M."/>
        </authorList>
    </citation>
    <scope>NUCLEOTIDE SEQUENCE [LARGE SCALE GENOMIC DNA]</scope>
    <source>
        <strain evidence="8 9">H1</strain>
    </source>
</reference>
<keyword evidence="3" id="KW-1003">Cell membrane</keyword>
<evidence type="ECO:0000256" key="5">
    <source>
        <dbReference type="ARBA" id="ARBA00022989"/>
    </source>
</evidence>
<evidence type="ECO:0000313" key="9">
    <source>
        <dbReference type="Proteomes" id="UP001293718"/>
    </source>
</evidence>
<dbReference type="PANTHER" id="PTHR30250:SF10">
    <property type="entry name" value="LIPOPOLYSACCHARIDE BIOSYNTHESIS PROTEIN WZXC"/>
    <property type="match status" value="1"/>
</dbReference>
<dbReference type="Proteomes" id="UP001293718">
    <property type="component" value="Unassembled WGS sequence"/>
</dbReference>
<keyword evidence="6 7" id="KW-0472">Membrane</keyword>
<evidence type="ECO:0000313" key="8">
    <source>
        <dbReference type="EMBL" id="MDZ5459415.1"/>
    </source>
</evidence>
<feature type="transmembrane region" description="Helical" evidence="7">
    <location>
        <begin position="377"/>
        <end position="394"/>
    </location>
</feature>
<sequence length="486" mass="51438">MSIRKSLVITSIDKYASLVVNIGATMVLARLLTPNEVGAFSVAMVLISVMSIMRGMGAGQYLVQEKHVTEDRMRAVWTVQIGLGVLLGLVVAGIAVPAGHLYKDERVRDILFVLAGNFLITPFGSVTHVWLMREMRFLPIALMQFAYAVTNAAVSIWLAWRGLGAISLAWGNLAATVANALVATCFRPRGHPWLPGVREVRRVLSFGARVSSSALAETLAKGSPEFFLGQMQSLTAAGFYSRANGLMTLFTRLVFDVASSVATTGFAKRSRESQDTRGPFLLSLAHITALCWAFAGFLVFMAPAVIRLLYGAQWAPSAPLVSWLAGALAAGAPVVMCAAALTGLGAATQVLRAGMASAVSVVALSALGAWLGMHELAMASLAASVLGTLAWLRAARHVIQFSYGELLAVLRCSTLVALGATLAPALVFLTFDSIEERAVAALALGAAGSALGFLAMVWFSAHPLRDELRRLLGKRANAAMPAQSGH</sequence>